<dbReference type="PANTHER" id="PTHR46252:SF4">
    <property type="entry name" value="BRORIN"/>
    <property type="match status" value="1"/>
</dbReference>
<comment type="caution">
    <text evidence="2">The sequence shown here is derived from an EMBL/GenBank/DDBJ whole genome shotgun (WGS) entry which is preliminary data.</text>
</comment>
<dbReference type="GO" id="GO:0045202">
    <property type="term" value="C:synapse"/>
    <property type="evidence" value="ECO:0007669"/>
    <property type="project" value="UniProtKB-SubCell"/>
</dbReference>
<dbReference type="GO" id="GO:0005615">
    <property type="term" value="C:extracellular space"/>
    <property type="evidence" value="ECO:0007669"/>
    <property type="project" value="TreeGrafter"/>
</dbReference>
<dbReference type="AlphaFoldDB" id="Q4RC93"/>
<gene>
    <name evidence="2" type="ORF">GSTENG00038839001</name>
</gene>
<dbReference type="SUPFAM" id="SSF57603">
    <property type="entry name" value="FnI-like domain"/>
    <property type="match status" value="1"/>
</dbReference>
<dbReference type="Pfam" id="PF23334">
    <property type="entry name" value="VWC2L_2nd"/>
    <property type="match status" value="1"/>
</dbReference>
<protein>
    <submittedName>
        <fullName evidence="2">(spotted green pufferfish) hypothetical protein</fullName>
    </submittedName>
</protein>
<feature type="domain" description="VWFC" evidence="1">
    <location>
        <begin position="1"/>
        <end position="42"/>
    </location>
</feature>
<feature type="non-terminal residue" evidence="2">
    <location>
        <position position="1"/>
    </location>
</feature>
<proteinExistence type="predicted"/>
<reference evidence="2" key="2">
    <citation type="submission" date="2004-02" db="EMBL/GenBank/DDBJ databases">
        <authorList>
            <consortium name="Genoscope"/>
            <consortium name="Whitehead Institute Centre for Genome Research"/>
        </authorList>
    </citation>
    <scope>NUCLEOTIDE SEQUENCE</scope>
</reference>
<dbReference type="GO" id="GO:0030514">
    <property type="term" value="P:negative regulation of BMP signaling pathway"/>
    <property type="evidence" value="ECO:0007669"/>
    <property type="project" value="TreeGrafter"/>
</dbReference>
<accession>Q4RC93</accession>
<dbReference type="Gene3D" id="6.20.200.20">
    <property type="match status" value="1"/>
</dbReference>
<dbReference type="OrthoDB" id="8574072at2759"/>
<reference evidence="2" key="1">
    <citation type="journal article" date="2004" name="Nature">
        <title>Genome duplication in the teleost fish Tetraodon nigroviridis reveals the early vertebrate proto-karyotype.</title>
        <authorList>
            <person name="Jaillon O."/>
            <person name="Aury J.-M."/>
            <person name="Brunet F."/>
            <person name="Petit J.-L."/>
            <person name="Stange-Thomann N."/>
            <person name="Mauceli E."/>
            <person name="Bouneau L."/>
            <person name="Fischer C."/>
            <person name="Ozouf-Costaz C."/>
            <person name="Bernot A."/>
            <person name="Nicaud S."/>
            <person name="Jaffe D."/>
            <person name="Fisher S."/>
            <person name="Lutfalla G."/>
            <person name="Dossat C."/>
            <person name="Segurens B."/>
            <person name="Dasilva C."/>
            <person name="Salanoubat M."/>
            <person name="Levy M."/>
            <person name="Boudet N."/>
            <person name="Castellano S."/>
            <person name="Anthouard V."/>
            <person name="Jubin C."/>
            <person name="Castelli V."/>
            <person name="Katinka M."/>
            <person name="Vacherie B."/>
            <person name="Biemont C."/>
            <person name="Skalli Z."/>
            <person name="Cattolico L."/>
            <person name="Poulain J."/>
            <person name="De Berardinis V."/>
            <person name="Cruaud C."/>
            <person name="Duprat S."/>
            <person name="Brottier P."/>
            <person name="Coutanceau J.-P."/>
            <person name="Gouzy J."/>
            <person name="Parra G."/>
            <person name="Lardier G."/>
            <person name="Chapple C."/>
            <person name="McKernan K.J."/>
            <person name="McEwan P."/>
            <person name="Bosak S."/>
            <person name="Kellis M."/>
            <person name="Volff J.-N."/>
            <person name="Guigo R."/>
            <person name="Zody M.C."/>
            <person name="Mesirov J."/>
            <person name="Lindblad-Toh K."/>
            <person name="Birren B."/>
            <person name="Nusbaum C."/>
            <person name="Kahn D."/>
            <person name="Robinson-Rechavi M."/>
            <person name="Laudet V."/>
            <person name="Schachter V."/>
            <person name="Quetier F."/>
            <person name="Saurin W."/>
            <person name="Scarpelli C."/>
            <person name="Wincker P."/>
            <person name="Lander E.S."/>
            <person name="Weissenbach J."/>
            <person name="Roest Crollius H."/>
        </authorList>
    </citation>
    <scope>NUCLEOTIDE SEQUENCE [LARGE SCALE GENOMIC DNA]</scope>
</reference>
<name>Q4RC93_TETNG</name>
<evidence type="ECO:0000313" key="2">
    <source>
        <dbReference type="EMBL" id="CAG13990.1"/>
    </source>
</evidence>
<dbReference type="KEGG" id="tng:GSTEN00038839G001"/>
<dbReference type="PROSITE" id="PS50184">
    <property type="entry name" value="VWFC_2"/>
    <property type="match status" value="1"/>
</dbReference>
<dbReference type="InterPro" id="IPR042979">
    <property type="entry name" value="VWC2/VWC2L"/>
</dbReference>
<evidence type="ECO:0000259" key="1">
    <source>
        <dbReference type="PROSITE" id="PS50184"/>
    </source>
</evidence>
<dbReference type="PANTHER" id="PTHR46252">
    <property type="entry name" value="BRORIN FAMILY MEMBER"/>
    <property type="match status" value="1"/>
</dbReference>
<dbReference type="EMBL" id="CAAE01019472">
    <property type="protein sequence ID" value="CAG13990.1"/>
    <property type="molecule type" value="Genomic_DNA"/>
</dbReference>
<sequence length="59" mass="6549">VSPCEKCRCEPSGEVLCTVAACPQTECVNPEYEPDQCCPICKSGEFHCDFFLRDLGLTF</sequence>
<organism evidence="2">
    <name type="scientific">Tetraodon nigroviridis</name>
    <name type="common">Spotted green pufferfish</name>
    <name type="synonym">Chelonodon nigroviridis</name>
    <dbReference type="NCBI Taxonomy" id="99883"/>
    <lineage>
        <taxon>Eukaryota</taxon>
        <taxon>Metazoa</taxon>
        <taxon>Chordata</taxon>
        <taxon>Craniata</taxon>
        <taxon>Vertebrata</taxon>
        <taxon>Euteleostomi</taxon>
        <taxon>Actinopterygii</taxon>
        <taxon>Neopterygii</taxon>
        <taxon>Teleostei</taxon>
        <taxon>Neoteleostei</taxon>
        <taxon>Acanthomorphata</taxon>
        <taxon>Eupercaria</taxon>
        <taxon>Tetraodontiformes</taxon>
        <taxon>Tetradontoidea</taxon>
        <taxon>Tetraodontidae</taxon>
        <taxon>Tetraodon</taxon>
    </lineage>
</organism>
<dbReference type="GO" id="GO:0032281">
    <property type="term" value="C:AMPA glutamate receptor complex"/>
    <property type="evidence" value="ECO:0007669"/>
    <property type="project" value="TreeGrafter"/>
</dbReference>
<dbReference type="InterPro" id="IPR001007">
    <property type="entry name" value="VWF_dom"/>
</dbReference>